<feature type="region of interest" description="Disordered" evidence="1">
    <location>
        <begin position="1032"/>
        <end position="1145"/>
    </location>
</feature>
<gene>
    <name evidence="2" type="ORF">HJC23_011007</name>
</gene>
<dbReference type="Proteomes" id="UP001516023">
    <property type="component" value="Unassembled WGS sequence"/>
</dbReference>
<dbReference type="AlphaFoldDB" id="A0ABD3PZ20"/>
<feature type="region of interest" description="Disordered" evidence="1">
    <location>
        <begin position="654"/>
        <end position="676"/>
    </location>
</feature>
<dbReference type="PANTHER" id="PTHR21113:SF4">
    <property type="entry name" value="CHITIN-BINDING TYPE-4 DOMAIN-CONTAINING PROTEIN"/>
    <property type="match status" value="1"/>
</dbReference>
<evidence type="ECO:0000313" key="3">
    <source>
        <dbReference type="Proteomes" id="UP001516023"/>
    </source>
</evidence>
<feature type="region of interest" description="Disordered" evidence="1">
    <location>
        <begin position="929"/>
        <end position="992"/>
    </location>
</feature>
<evidence type="ECO:0000256" key="1">
    <source>
        <dbReference type="SAM" id="MobiDB-lite"/>
    </source>
</evidence>
<accession>A0ABD3PZ20</accession>
<proteinExistence type="predicted"/>
<feature type="compositionally biased region" description="Polar residues" evidence="1">
    <location>
        <begin position="248"/>
        <end position="267"/>
    </location>
</feature>
<feature type="region of interest" description="Disordered" evidence="1">
    <location>
        <begin position="25"/>
        <end position="44"/>
    </location>
</feature>
<keyword evidence="3" id="KW-1185">Reference proteome</keyword>
<feature type="compositionally biased region" description="Polar residues" evidence="1">
    <location>
        <begin position="25"/>
        <end position="35"/>
    </location>
</feature>
<feature type="compositionally biased region" description="Pro residues" evidence="1">
    <location>
        <begin position="654"/>
        <end position="672"/>
    </location>
</feature>
<organism evidence="2 3">
    <name type="scientific">Cyclotella cryptica</name>
    <dbReference type="NCBI Taxonomy" id="29204"/>
    <lineage>
        <taxon>Eukaryota</taxon>
        <taxon>Sar</taxon>
        <taxon>Stramenopiles</taxon>
        <taxon>Ochrophyta</taxon>
        <taxon>Bacillariophyta</taxon>
        <taxon>Coscinodiscophyceae</taxon>
        <taxon>Thalassiosirophycidae</taxon>
        <taxon>Stephanodiscales</taxon>
        <taxon>Stephanodiscaceae</taxon>
        <taxon>Cyclotella</taxon>
    </lineage>
</organism>
<feature type="compositionally biased region" description="Basic and acidic residues" evidence="1">
    <location>
        <begin position="1063"/>
        <end position="1073"/>
    </location>
</feature>
<feature type="compositionally biased region" description="Basic and acidic residues" evidence="1">
    <location>
        <begin position="1126"/>
        <end position="1138"/>
    </location>
</feature>
<name>A0ABD3PZ20_9STRA</name>
<dbReference type="EMBL" id="JABMIG020000096">
    <property type="protein sequence ID" value="KAL3792994.1"/>
    <property type="molecule type" value="Genomic_DNA"/>
</dbReference>
<feature type="region of interest" description="Disordered" evidence="1">
    <location>
        <begin position="245"/>
        <end position="271"/>
    </location>
</feature>
<evidence type="ECO:0008006" key="4">
    <source>
        <dbReference type="Google" id="ProtNLM"/>
    </source>
</evidence>
<dbReference type="PANTHER" id="PTHR21113">
    <property type="entry name" value="AGAP001705-PA"/>
    <property type="match status" value="1"/>
</dbReference>
<feature type="compositionally biased region" description="Basic residues" evidence="1">
    <location>
        <begin position="959"/>
        <end position="973"/>
    </location>
</feature>
<feature type="compositionally biased region" description="Basic and acidic residues" evidence="1">
    <location>
        <begin position="1088"/>
        <end position="1117"/>
    </location>
</feature>
<dbReference type="Gene3D" id="1.10.530.10">
    <property type="match status" value="1"/>
</dbReference>
<reference evidence="2 3" key="1">
    <citation type="journal article" date="2020" name="G3 (Bethesda)">
        <title>Improved Reference Genome for Cyclotella cryptica CCMP332, a Model for Cell Wall Morphogenesis, Salinity Adaptation, and Lipid Production in Diatoms (Bacillariophyta).</title>
        <authorList>
            <person name="Roberts W.R."/>
            <person name="Downey K.M."/>
            <person name="Ruck E.C."/>
            <person name="Traller J.C."/>
            <person name="Alverson A.J."/>
        </authorList>
    </citation>
    <scope>NUCLEOTIDE SEQUENCE [LARGE SCALE GENOMIC DNA]</scope>
    <source>
        <strain evidence="2 3">CCMP332</strain>
    </source>
</reference>
<evidence type="ECO:0000313" key="2">
    <source>
        <dbReference type="EMBL" id="KAL3792994.1"/>
    </source>
</evidence>
<protein>
    <recommendedName>
        <fullName evidence="4">Glycoside hydrolase family 19 catalytic domain-containing protein</fullName>
    </recommendedName>
</protein>
<comment type="caution">
    <text evidence="2">The sequence shown here is derived from an EMBL/GenBank/DDBJ whole genome shotgun (WGS) entry which is preliminary data.</text>
</comment>
<sequence>MGNLTGTNRVHEAFRKLTAATCNSRPVTENNSNIRNGHRIDPLRTSTIQPKPAIMTKITRITILASSLLLPCAVSDSFSGLNYSSSQESANYMINTLLGDDNDIEIIGGTTSTTSTVESAAFISGDGDGDSYSTPSTAAAAAAAAAASTTTSESGTPPNVCATSLLDAQSKACGGNSTTCVDVRDCPYGEACFLSVVCASNNNNNNDTGKNENEYVNATRGDAGIISNFVLLGTSSNGNTMTSMSEMDLTSNSSSPIKMGDNSTSTDVGGANTDGASVISTRVEEALLTIQQVIDTQIFLYETPLSEWIPSTVYRFQGFFEGLKIMHTVGVAGKKIYMGRPSGEEDTTGSGDAAEDCPHCFMYGLVNIAAFLAQAMKETIRYDACDENSWDRVGSLEINSCGQLGQSYQDYHCSEEEKHMECAVDPDMTITAVTHAKWWGAPGPLMCGPKSLYPQTGYWDYQYECNNPWGNPPETCDAYPDQKAGKAINDEPYPNAAGRTDIEGCCWWGRGVIQTSGICNFGKLNYYLGKRAFLEGRDSRYPDIDFCRDPEIICTSEENKELKWIAGFFYWVDQVQPYDSGGWNYLAELKKFVNGGMEGEEFINSVSGIVNRGCHNPPCGTGDLDGGPERAENFFRILEELEFSFVDIAPTSPPVESPPVSMPTPLPTPSTPAPVSATVSYTCGDESQTIDGESPPSIEVAFDYEMHSILDVPVSQALEEVKSSILSDVAQRLGCTESTGRRLQDSSGNIIGFMSSRSDMPDPDAAGCLVEVDLNVPAVCTPIRGEITVFAEPGTSDEDLQSTSDYLKSTIKDGMDTSQYESKTVKRVTWIGDREIFLEALNPPSPPAIKTELPPPDTGTDWTKIALYSLAGVCAFLLCLLCMIIPTRRKSFDHDEELAMVEYMNAHRESYKERTTPRNAIERRSEHLRAVQQGRPLQSPYLLENGTATSESDDESSYSRRRHSRRYPVHANHHQLVEIPPPPPPAQNRDFRRNTAPPILIRRQGLGSAPPIQTIGETGEFYVKDPRSLEVGDVIVPPDPNESMRSFGDISYQPQEGGGVESVHGDNSSKDSSESEEERPPVVSQRHRGSDRGIERSKTHDPQLNAERRQRTNRETWAHPQSNAMSKEERQRRIDKARANRRSVR</sequence>